<dbReference type="EMBL" id="GGEC01082957">
    <property type="protein sequence ID" value="MBX63441.1"/>
    <property type="molecule type" value="Transcribed_RNA"/>
</dbReference>
<feature type="signal peptide" evidence="1">
    <location>
        <begin position="1"/>
        <end position="21"/>
    </location>
</feature>
<protein>
    <submittedName>
        <fullName evidence="2">Uncharacterized protein</fullName>
    </submittedName>
</protein>
<proteinExistence type="predicted"/>
<name>A0A2P2Q8Y5_RHIMU</name>
<accession>A0A2P2Q8Y5</accession>
<sequence length="49" mass="5864">MEIFPYIACVLFFTFLLFYESLNICHREDQVDIAKHESNWVDGDAQYQC</sequence>
<organism evidence="2">
    <name type="scientific">Rhizophora mucronata</name>
    <name type="common">Asiatic mangrove</name>
    <dbReference type="NCBI Taxonomy" id="61149"/>
    <lineage>
        <taxon>Eukaryota</taxon>
        <taxon>Viridiplantae</taxon>
        <taxon>Streptophyta</taxon>
        <taxon>Embryophyta</taxon>
        <taxon>Tracheophyta</taxon>
        <taxon>Spermatophyta</taxon>
        <taxon>Magnoliopsida</taxon>
        <taxon>eudicotyledons</taxon>
        <taxon>Gunneridae</taxon>
        <taxon>Pentapetalae</taxon>
        <taxon>rosids</taxon>
        <taxon>fabids</taxon>
        <taxon>Malpighiales</taxon>
        <taxon>Rhizophoraceae</taxon>
        <taxon>Rhizophora</taxon>
    </lineage>
</organism>
<evidence type="ECO:0000313" key="2">
    <source>
        <dbReference type="EMBL" id="MBX63441.1"/>
    </source>
</evidence>
<dbReference type="AlphaFoldDB" id="A0A2P2Q8Y5"/>
<evidence type="ECO:0000256" key="1">
    <source>
        <dbReference type="SAM" id="SignalP"/>
    </source>
</evidence>
<reference evidence="2" key="1">
    <citation type="submission" date="2018-02" db="EMBL/GenBank/DDBJ databases">
        <title>Rhizophora mucronata_Transcriptome.</title>
        <authorList>
            <person name="Meera S.P."/>
            <person name="Sreeshan A."/>
            <person name="Augustine A."/>
        </authorList>
    </citation>
    <scope>NUCLEOTIDE SEQUENCE</scope>
    <source>
        <tissue evidence="2">Leaf</tissue>
    </source>
</reference>
<keyword evidence="1" id="KW-0732">Signal</keyword>
<feature type="chain" id="PRO_5015108068" evidence="1">
    <location>
        <begin position="22"/>
        <end position="49"/>
    </location>
</feature>